<sequence>MNKFVWTGLVLVALWAVAADAQTVCKDDEDCKGICIEDKDCRGSFTNTRICTPSEEKRECDQCCDEKCEEPITYNKCVGPHCQPQCFKPKSVLLETALTCYKAGDLLVCVFCECPECWDGKVPEDLVEKARRKILNLDCGVEDVKFVFKCGNKNEEFYPCSYYYGGNYLCLEKWFDLRVKLYTTYTCKHREDIGCKRTKSVYKEDNCRRCDQENNKSEYSDVSSTKTTYMCMTGDRARCRPQKSFRIAFPVQRCRSCTLGPFGSDNRCEYCYGPNGRYETKPPRCVVKGLSKEQCRILAP</sequence>
<keyword evidence="1" id="KW-0732">Signal</keyword>
<evidence type="ECO:0000313" key="2">
    <source>
        <dbReference type="EMBL" id="KAJ8901160.1"/>
    </source>
</evidence>
<gene>
    <name evidence="2" type="ORF">NDN08_007011</name>
</gene>
<feature type="signal peptide" evidence="1">
    <location>
        <begin position="1"/>
        <end position="21"/>
    </location>
</feature>
<evidence type="ECO:0000313" key="3">
    <source>
        <dbReference type="Proteomes" id="UP001157974"/>
    </source>
</evidence>
<protein>
    <recommendedName>
        <fullName evidence="4">TNFR-Cys domain-containing protein</fullName>
    </recommendedName>
</protein>
<proteinExistence type="predicted"/>
<reference evidence="2 3" key="1">
    <citation type="journal article" date="2023" name="Nat. Commun.">
        <title>Origin of minicircular mitochondrial genomes in red algae.</title>
        <authorList>
            <person name="Lee Y."/>
            <person name="Cho C.H."/>
            <person name="Lee Y.M."/>
            <person name="Park S.I."/>
            <person name="Yang J.H."/>
            <person name="West J.A."/>
            <person name="Bhattacharya D."/>
            <person name="Yoon H.S."/>
        </authorList>
    </citation>
    <scope>NUCLEOTIDE SEQUENCE [LARGE SCALE GENOMIC DNA]</scope>
    <source>
        <strain evidence="2 3">CCMP1338</strain>
        <tissue evidence="2">Whole cell</tissue>
    </source>
</reference>
<evidence type="ECO:0008006" key="4">
    <source>
        <dbReference type="Google" id="ProtNLM"/>
    </source>
</evidence>
<dbReference type="AlphaFoldDB" id="A0AAV8UFA3"/>
<accession>A0AAV8UFA3</accession>
<dbReference type="Proteomes" id="UP001157974">
    <property type="component" value="Unassembled WGS sequence"/>
</dbReference>
<organism evidence="2 3">
    <name type="scientific">Rhodosorus marinus</name>
    <dbReference type="NCBI Taxonomy" id="101924"/>
    <lineage>
        <taxon>Eukaryota</taxon>
        <taxon>Rhodophyta</taxon>
        <taxon>Stylonematophyceae</taxon>
        <taxon>Stylonematales</taxon>
        <taxon>Stylonemataceae</taxon>
        <taxon>Rhodosorus</taxon>
    </lineage>
</organism>
<comment type="caution">
    <text evidence="2">The sequence shown here is derived from an EMBL/GenBank/DDBJ whole genome shotgun (WGS) entry which is preliminary data.</text>
</comment>
<name>A0AAV8UFA3_9RHOD</name>
<keyword evidence="3" id="KW-1185">Reference proteome</keyword>
<feature type="chain" id="PRO_5043888626" description="TNFR-Cys domain-containing protein" evidence="1">
    <location>
        <begin position="22"/>
        <end position="300"/>
    </location>
</feature>
<evidence type="ECO:0000256" key="1">
    <source>
        <dbReference type="SAM" id="SignalP"/>
    </source>
</evidence>
<dbReference type="EMBL" id="JAMWBK010000011">
    <property type="protein sequence ID" value="KAJ8901160.1"/>
    <property type="molecule type" value="Genomic_DNA"/>
</dbReference>